<dbReference type="InterPro" id="IPR011089">
    <property type="entry name" value="GmrSD_C"/>
</dbReference>
<dbReference type="Pfam" id="PF07510">
    <property type="entry name" value="GmrSD_C"/>
    <property type="match status" value="1"/>
</dbReference>
<evidence type="ECO:0000313" key="4">
    <source>
        <dbReference type="Proteomes" id="UP001221546"/>
    </source>
</evidence>
<dbReference type="PANTHER" id="PTHR37292:SF2">
    <property type="entry name" value="DUF262 DOMAIN-CONTAINING PROTEIN"/>
    <property type="match status" value="1"/>
</dbReference>
<accession>A0ABY8J7X8</accession>
<evidence type="ECO:0000259" key="1">
    <source>
        <dbReference type="Pfam" id="PF03235"/>
    </source>
</evidence>
<keyword evidence="4" id="KW-1185">Reference proteome</keyword>
<organism evidence="3 4">
    <name type="scientific">Bradyrhizobium brasilense</name>
    <dbReference type="NCBI Taxonomy" id="1419277"/>
    <lineage>
        <taxon>Bacteria</taxon>
        <taxon>Pseudomonadati</taxon>
        <taxon>Pseudomonadota</taxon>
        <taxon>Alphaproteobacteria</taxon>
        <taxon>Hyphomicrobiales</taxon>
        <taxon>Nitrobacteraceae</taxon>
        <taxon>Bradyrhizobium</taxon>
    </lineage>
</organism>
<dbReference type="Pfam" id="PF03235">
    <property type="entry name" value="GmrSD_N"/>
    <property type="match status" value="1"/>
</dbReference>
<evidence type="ECO:0000313" key="3">
    <source>
        <dbReference type="EMBL" id="WFU61274.1"/>
    </source>
</evidence>
<gene>
    <name evidence="3" type="ORF">QA636_27645</name>
</gene>
<protein>
    <submittedName>
        <fullName evidence="3">DUF262 domain-containing protein</fullName>
    </submittedName>
</protein>
<dbReference type="PANTHER" id="PTHR37292">
    <property type="entry name" value="VNG6097C"/>
    <property type="match status" value="1"/>
</dbReference>
<name>A0ABY8J7X8_9BRAD</name>
<reference evidence="3 4" key="1">
    <citation type="submission" date="2023-04" db="EMBL/GenBank/DDBJ databases">
        <title>Australian commercial rhizobial inoculants.</title>
        <authorList>
            <person name="Kohlmeier M.G."/>
            <person name="O'Hara G.W."/>
            <person name="Colombi E."/>
            <person name="Ramsay J.P."/>
            <person name="Terpolilli J."/>
        </authorList>
    </citation>
    <scope>NUCLEOTIDE SEQUENCE [LARGE SCALE GENOMIC DNA]</scope>
    <source>
        <strain evidence="3 4">CB627</strain>
    </source>
</reference>
<proteinExistence type="predicted"/>
<dbReference type="Proteomes" id="UP001221546">
    <property type="component" value="Chromosome"/>
</dbReference>
<dbReference type="InterPro" id="IPR004919">
    <property type="entry name" value="GmrSD_N"/>
</dbReference>
<dbReference type="EMBL" id="CP121646">
    <property type="protein sequence ID" value="WFU61274.1"/>
    <property type="molecule type" value="Genomic_DNA"/>
</dbReference>
<feature type="domain" description="GmrSD restriction endonucleases C-terminal" evidence="2">
    <location>
        <begin position="485"/>
        <end position="543"/>
    </location>
</feature>
<feature type="domain" description="GmrSD restriction endonucleases N-terminal" evidence="1">
    <location>
        <begin position="13"/>
        <end position="268"/>
    </location>
</feature>
<sequence length="611" mass="69508">MGAALSYISTNIASVIDRINRSYFLPAIQRPFVWQPDQIVALFDSLLKGYPISSFLLWEIKPEHRNDWEIYKFIENFRFGDTHNELAEPDGRDVVLVLDGQQRLTSLLIGLRGSFTSRTKYGRRNNPDAWSRQRLYIDLLKDPATENGDENDREDLGVTYGLRFFEDDPKSSPEKLWMKIGAILDCTSDDAFDSLKDSIIDALPDTATRGEQRIVEKNLDRLYRTIWKDGVVSYYTEKDQSYDRVLDIFIRANDGGTKLSKSDLLLSMITSKWEGISARQEIFDFVDLLNDGLDGRNDLDKDFVMKSCLVLSDLDQRYKVGNFTNANLKIIEANWKGIKQSLESTLRLVNRFGIDRETLTSTNALLPIAYYVYKTQCGSLDGSTQFESSNAMGIHRWLAGSLLNGVFGGSSDQTIGASRSIIQQSLTRSCDFPYRALVEGLARRGRLVSFDDNNVDGLLDVNYGQRGCFLALSLLYDTNNWGAVKYHIDHIIPRSLADRKALMAKNLPEALIEKILKSVNRLGNLQLLLSRENLEKSNIPFSEWIQTRDRDFLNRHLIPDEPGLWDVEALPDFVRARERLIRQQLRRFGLDPATFDAAGQSAREAECALGN</sequence>
<evidence type="ECO:0000259" key="2">
    <source>
        <dbReference type="Pfam" id="PF07510"/>
    </source>
</evidence>
<dbReference type="RefSeq" id="WP_310884866.1">
    <property type="nucleotide sequence ID" value="NZ_CP121646.1"/>
</dbReference>